<evidence type="ECO:0000313" key="6">
    <source>
        <dbReference type="EMBL" id="XDK33996.1"/>
    </source>
</evidence>
<dbReference type="SUPFAM" id="SSF56300">
    <property type="entry name" value="Metallo-dependent phosphatases"/>
    <property type="match status" value="1"/>
</dbReference>
<accession>A0AB39HVJ2</accession>
<dbReference type="PANTHER" id="PTHR31302">
    <property type="entry name" value="TRANSMEMBRANE PROTEIN WITH METALLOPHOSPHOESTERASE DOMAIN-RELATED"/>
    <property type="match status" value="1"/>
</dbReference>
<feature type="domain" description="Calcineurin-like phosphoesterase" evidence="5">
    <location>
        <begin position="55"/>
        <end position="220"/>
    </location>
</feature>
<evidence type="ECO:0000259" key="5">
    <source>
        <dbReference type="Pfam" id="PF00149"/>
    </source>
</evidence>
<dbReference type="Gene3D" id="3.60.21.10">
    <property type="match status" value="1"/>
</dbReference>
<keyword evidence="3" id="KW-0378">Hydrolase</keyword>
<proteinExistence type="inferred from homology"/>
<protein>
    <submittedName>
        <fullName evidence="6">Metallophosphoesterase</fullName>
    </submittedName>
</protein>
<name>A0AB39HVJ2_9BACI</name>
<dbReference type="FunFam" id="3.60.21.10:FF:000028">
    <property type="entry name" value="Putative metallophosphoesterase"/>
    <property type="match status" value="1"/>
</dbReference>
<dbReference type="InterPro" id="IPR051158">
    <property type="entry name" value="Metallophosphoesterase_sf"/>
</dbReference>
<dbReference type="AlphaFoldDB" id="A0AB39HVJ2"/>
<gene>
    <name evidence="6" type="ORF">AB4Y30_06495</name>
</gene>
<dbReference type="InterPro" id="IPR004843">
    <property type="entry name" value="Calcineurin-like_PHP"/>
</dbReference>
<evidence type="ECO:0000256" key="3">
    <source>
        <dbReference type="ARBA" id="ARBA00022801"/>
    </source>
</evidence>
<dbReference type="GO" id="GO:0016020">
    <property type="term" value="C:membrane"/>
    <property type="evidence" value="ECO:0007669"/>
    <property type="project" value="GOC"/>
</dbReference>
<keyword evidence="2" id="KW-0479">Metal-binding</keyword>
<dbReference type="GO" id="GO:0009245">
    <property type="term" value="P:lipid A biosynthetic process"/>
    <property type="evidence" value="ECO:0007669"/>
    <property type="project" value="TreeGrafter"/>
</dbReference>
<organism evidence="6">
    <name type="scientific">Ornithinibacillus sp. 4-3</name>
    <dbReference type="NCBI Taxonomy" id="3231488"/>
    <lineage>
        <taxon>Bacteria</taxon>
        <taxon>Bacillati</taxon>
        <taxon>Bacillota</taxon>
        <taxon>Bacilli</taxon>
        <taxon>Bacillales</taxon>
        <taxon>Bacillaceae</taxon>
        <taxon>Ornithinibacillus</taxon>
    </lineage>
</organism>
<comment type="similarity">
    <text evidence="4">Belongs to the metallophosphoesterase superfamily.</text>
</comment>
<dbReference type="InterPro" id="IPR029052">
    <property type="entry name" value="Metallo-depent_PP-like"/>
</dbReference>
<comment type="cofactor">
    <cofactor evidence="1">
        <name>a divalent metal cation</name>
        <dbReference type="ChEBI" id="CHEBI:60240"/>
    </cofactor>
</comment>
<dbReference type="Pfam" id="PF00149">
    <property type="entry name" value="Metallophos"/>
    <property type="match status" value="1"/>
</dbReference>
<reference evidence="6" key="1">
    <citation type="submission" date="2024-07" db="EMBL/GenBank/DDBJ databases">
        <title>Halotolerant mesophilic bacterium Ornithinibacillus sp. 4-3, sp. nov., isolated from soil.</title>
        <authorList>
            <person name="Sidarenka A.V."/>
            <person name="Guliayeva D.E."/>
            <person name="Leanovich S.I."/>
            <person name="Hileuskaya K.S."/>
            <person name="Akhremchuk A.E."/>
            <person name="Sikolenko M.A."/>
            <person name="Valentovich L.N."/>
        </authorList>
    </citation>
    <scope>NUCLEOTIDE SEQUENCE</scope>
    <source>
        <strain evidence="6">4-3</strain>
    </source>
</reference>
<dbReference type="PANTHER" id="PTHR31302:SF25">
    <property type="entry name" value="PHOSPHOESTERASE"/>
    <property type="match status" value="1"/>
</dbReference>
<evidence type="ECO:0000256" key="1">
    <source>
        <dbReference type="ARBA" id="ARBA00001968"/>
    </source>
</evidence>
<dbReference type="RefSeq" id="WP_368654674.1">
    <property type="nucleotide sequence ID" value="NZ_CP162599.1"/>
</dbReference>
<evidence type="ECO:0000256" key="2">
    <source>
        <dbReference type="ARBA" id="ARBA00022723"/>
    </source>
</evidence>
<evidence type="ECO:0000256" key="4">
    <source>
        <dbReference type="ARBA" id="ARBA00061089"/>
    </source>
</evidence>
<dbReference type="GO" id="GO:0046872">
    <property type="term" value="F:metal ion binding"/>
    <property type="evidence" value="ECO:0007669"/>
    <property type="project" value="UniProtKB-KW"/>
</dbReference>
<sequence length="287" mass="32599">MNRRSFLKKMLGAFIATVGVTTGGYYYASELETNMLQINKQTIDSKKIPPSFQYFKIVQFSDTHVGFHYSLEQLSDLVETINKQNPDMIVFTGDLIDEPQTYKNHDQLIQILKQLKAPYGKYWVYGNHDHGGYGTNIIHDLMEAADFQLLLNEHQVIEKGKDKIIVAGIDDAILGVPDVKNAMQDTQADNFIMLLAHEPDMADVAIDYPIDIQLSGHSHGGQVRLPFIGHLYTPSYAQNYIHGKYTFSPSDFILHVNRGIGTTRLPFRFFCKPELHVYSLVNHSMLS</sequence>
<dbReference type="CDD" id="cd07385">
    <property type="entry name" value="MPP_YkuE_C"/>
    <property type="match status" value="1"/>
</dbReference>
<dbReference type="GO" id="GO:0008758">
    <property type="term" value="F:UDP-2,3-diacylglucosamine hydrolase activity"/>
    <property type="evidence" value="ECO:0007669"/>
    <property type="project" value="TreeGrafter"/>
</dbReference>
<dbReference type="EMBL" id="CP162599">
    <property type="protein sequence ID" value="XDK33996.1"/>
    <property type="molecule type" value="Genomic_DNA"/>
</dbReference>